<evidence type="ECO:0000256" key="1">
    <source>
        <dbReference type="ARBA" id="ARBA00022884"/>
    </source>
</evidence>
<gene>
    <name evidence="4" type="ORF">B0J12DRAFT_560551</name>
</gene>
<dbReference type="CDD" id="cd00780">
    <property type="entry name" value="NTF2"/>
    <property type="match status" value="1"/>
</dbReference>
<dbReference type="InterPro" id="IPR018222">
    <property type="entry name" value="Nuclear_transport_factor_2_euk"/>
</dbReference>
<feature type="compositionally biased region" description="Basic and acidic residues" evidence="2">
    <location>
        <begin position="237"/>
        <end position="249"/>
    </location>
</feature>
<dbReference type="Pfam" id="PF02136">
    <property type="entry name" value="NTF2"/>
    <property type="match status" value="1"/>
</dbReference>
<evidence type="ECO:0000256" key="2">
    <source>
        <dbReference type="SAM" id="MobiDB-lite"/>
    </source>
</evidence>
<name>A0ABQ8GVN7_9PEZI</name>
<dbReference type="EMBL" id="JAGTJR010000001">
    <property type="protein sequence ID" value="KAH7065334.1"/>
    <property type="molecule type" value="Genomic_DNA"/>
</dbReference>
<evidence type="ECO:0000313" key="4">
    <source>
        <dbReference type="EMBL" id="KAH7065334.1"/>
    </source>
</evidence>
<feature type="region of interest" description="Disordered" evidence="2">
    <location>
        <begin position="25"/>
        <end position="58"/>
    </location>
</feature>
<dbReference type="PANTHER" id="PTHR10693">
    <property type="entry name" value="RAS GTPASE-ACTIVATING PROTEIN-BINDING PROTEIN"/>
    <property type="match status" value="1"/>
</dbReference>
<dbReference type="InterPro" id="IPR039539">
    <property type="entry name" value="Ras_GTPase_bind_prot"/>
</dbReference>
<dbReference type="InterPro" id="IPR002075">
    <property type="entry name" value="NTF2_dom"/>
</dbReference>
<feature type="compositionally biased region" description="Acidic residues" evidence="2">
    <location>
        <begin position="185"/>
        <end position="194"/>
    </location>
</feature>
<feature type="domain" description="NTF2" evidence="3">
    <location>
        <begin position="65"/>
        <end position="180"/>
    </location>
</feature>
<comment type="caution">
    <text evidence="4">The sequence shown here is derived from an EMBL/GenBank/DDBJ whole genome shotgun (WGS) entry which is preliminary data.</text>
</comment>
<protein>
    <recommendedName>
        <fullName evidence="3">NTF2 domain-containing protein</fullName>
    </recommendedName>
</protein>
<dbReference type="InterPro" id="IPR032710">
    <property type="entry name" value="NTF2-like_dom_sf"/>
</dbReference>
<evidence type="ECO:0000313" key="5">
    <source>
        <dbReference type="Proteomes" id="UP000774617"/>
    </source>
</evidence>
<keyword evidence="5" id="KW-1185">Reference proteome</keyword>
<sequence>MATDQAAMSMNGTYAAHQGQAYGAADQTYAPHNPNAPTYSASQQPPSTSQSTSSNGAADIPKDEVGWYFVEQYYTTLSRTPEKLFLFYNKRSQFVSGIEEEKVEVCVGQKAINDRIKELDFKDCKVRVTNVDSQGSDSNIVIQVVGEISNKNQPHRKFCQTFVLAAQTNGYFVLNDIFRYIKEEDEELPEEEAAQEPVTAPAGDEEPAPSAQEPAAAAEAPAHEVVASEEEVAEVATKLEEIQKEETERPVSPPPAQVNGTPIAEKAEVAEAEEAPAAAVGAPEVPTPEQAATEVAEEAAVQVEKPEDPTPTPAPEPAKATPAPAQLLPLSP</sequence>
<feature type="region of interest" description="Disordered" evidence="2">
    <location>
        <begin position="185"/>
        <end position="332"/>
    </location>
</feature>
<proteinExistence type="predicted"/>
<keyword evidence="1" id="KW-0694">RNA-binding</keyword>
<dbReference type="Proteomes" id="UP000774617">
    <property type="component" value="Unassembled WGS sequence"/>
</dbReference>
<dbReference type="Gene3D" id="3.10.450.50">
    <property type="match status" value="1"/>
</dbReference>
<dbReference type="PANTHER" id="PTHR10693:SF20">
    <property type="entry name" value="AT27578P"/>
    <property type="match status" value="1"/>
</dbReference>
<feature type="compositionally biased region" description="Low complexity" evidence="2">
    <location>
        <begin position="36"/>
        <end position="54"/>
    </location>
</feature>
<organism evidence="4 5">
    <name type="scientific">Macrophomina phaseolina</name>
    <dbReference type="NCBI Taxonomy" id="35725"/>
    <lineage>
        <taxon>Eukaryota</taxon>
        <taxon>Fungi</taxon>
        <taxon>Dikarya</taxon>
        <taxon>Ascomycota</taxon>
        <taxon>Pezizomycotina</taxon>
        <taxon>Dothideomycetes</taxon>
        <taxon>Dothideomycetes incertae sedis</taxon>
        <taxon>Botryosphaeriales</taxon>
        <taxon>Botryosphaeriaceae</taxon>
        <taxon>Macrophomina</taxon>
    </lineage>
</organism>
<evidence type="ECO:0000259" key="3">
    <source>
        <dbReference type="PROSITE" id="PS50177"/>
    </source>
</evidence>
<feature type="compositionally biased region" description="Low complexity" evidence="2">
    <location>
        <begin position="208"/>
        <end position="225"/>
    </location>
</feature>
<dbReference type="SUPFAM" id="SSF54427">
    <property type="entry name" value="NTF2-like"/>
    <property type="match status" value="1"/>
</dbReference>
<feature type="compositionally biased region" description="Low complexity" evidence="2">
    <location>
        <begin position="275"/>
        <end position="303"/>
    </location>
</feature>
<reference evidence="4 5" key="1">
    <citation type="journal article" date="2021" name="Nat. Commun.">
        <title>Genetic determinants of endophytism in the Arabidopsis root mycobiome.</title>
        <authorList>
            <person name="Mesny F."/>
            <person name="Miyauchi S."/>
            <person name="Thiergart T."/>
            <person name="Pickel B."/>
            <person name="Atanasova L."/>
            <person name="Karlsson M."/>
            <person name="Huettel B."/>
            <person name="Barry K.W."/>
            <person name="Haridas S."/>
            <person name="Chen C."/>
            <person name="Bauer D."/>
            <person name="Andreopoulos W."/>
            <person name="Pangilinan J."/>
            <person name="LaButti K."/>
            <person name="Riley R."/>
            <person name="Lipzen A."/>
            <person name="Clum A."/>
            <person name="Drula E."/>
            <person name="Henrissat B."/>
            <person name="Kohler A."/>
            <person name="Grigoriev I.V."/>
            <person name="Martin F.M."/>
            <person name="Hacquard S."/>
        </authorList>
    </citation>
    <scope>NUCLEOTIDE SEQUENCE [LARGE SCALE GENOMIC DNA]</scope>
    <source>
        <strain evidence="4 5">MPI-SDFR-AT-0080</strain>
    </source>
</reference>
<dbReference type="PROSITE" id="PS50177">
    <property type="entry name" value="NTF2_DOMAIN"/>
    <property type="match status" value="1"/>
</dbReference>
<accession>A0ABQ8GVN7</accession>